<keyword evidence="3" id="KW-1185">Reference proteome</keyword>
<dbReference type="Proteomes" id="UP000184442">
    <property type="component" value="Unassembled WGS sequence"/>
</dbReference>
<dbReference type="RefSeq" id="WP_073024057.1">
    <property type="nucleotide sequence ID" value="NZ_FQZS01000004.1"/>
</dbReference>
<sequence>MKLKRILFTVFLMTMALTMVVNAEDLSFKKDFNGDGKLDTCLIDDNNIIKIIDDQGNLLASFDAISNRENTELRPVYITGNNAPEIWYSTWDGQPINYLLKYENGKLRNLSLELEKSMPVISVNNAQKSLYIDAPVIGKQYIITPSNASDFERIVKGVYGVGEIGEYRIKYETSETPKSIKIIASVSFGAISENEAIEISYNYKWNDKEFVLSGMNVTSLDKKYKVTEKDIPKKDIVKVLPIHKDGITITRDNLDQLMSMKIADLKDFIKSESNYRTFVEYDMIFPNCYISAKPGAEYFDRIRFILNDNFSIFGFKYSAKETEVTGLLGKPAYRKYIPDYEGYAGTIEVYYNIQGYEIMFHFVEGHKDNELTYVRIAKTK</sequence>
<accession>A0A1M6BMF3</accession>
<protein>
    <submittedName>
        <fullName evidence="2">Uncharacterized protein</fullName>
    </submittedName>
</protein>
<name>A0A1M6BMF3_9FIRM</name>
<dbReference type="AlphaFoldDB" id="A0A1M6BMF3"/>
<dbReference type="EMBL" id="FQZS01000004">
    <property type="protein sequence ID" value="SHI49905.1"/>
    <property type="molecule type" value="Genomic_DNA"/>
</dbReference>
<gene>
    <name evidence="2" type="ORF">SAMN02745176_00442</name>
</gene>
<feature type="chain" id="PRO_5012274292" evidence="1">
    <location>
        <begin position="24"/>
        <end position="380"/>
    </location>
</feature>
<keyword evidence="1" id="KW-0732">Signal</keyword>
<feature type="signal peptide" evidence="1">
    <location>
        <begin position="1"/>
        <end position="23"/>
    </location>
</feature>
<proteinExistence type="predicted"/>
<reference evidence="2 3" key="1">
    <citation type="submission" date="2016-11" db="EMBL/GenBank/DDBJ databases">
        <authorList>
            <person name="Jaros S."/>
            <person name="Januszkiewicz K."/>
            <person name="Wedrychowicz H."/>
        </authorList>
    </citation>
    <scope>NUCLEOTIDE SEQUENCE [LARGE SCALE GENOMIC DNA]</scope>
    <source>
        <strain evidence="2 3">DSM 19022</strain>
    </source>
</reference>
<organism evidence="2 3">
    <name type="scientific">Lutispora thermophila DSM 19022</name>
    <dbReference type="NCBI Taxonomy" id="1122184"/>
    <lineage>
        <taxon>Bacteria</taxon>
        <taxon>Bacillati</taxon>
        <taxon>Bacillota</taxon>
        <taxon>Clostridia</taxon>
        <taxon>Lutisporales</taxon>
        <taxon>Lutisporaceae</taxon>
        <taxon>Lutispora</taxon>
    </lineage>
</organism>
<evidence type="ECO:0000313" key="2">
    <source>
        <dbReference type="EMBL" id="SHI49905.1"/>
    </source>
</evidence>
<evidence type="ECO:0000256" key="1">
    <source>
        <dbReference type="SAM" id="SignalP"/>
    </source>
</evidence>
<evidence type="ECO:0000313" key="3">
    <source>
        <dbReference type="Proteomes" id="UP000184442"/>
    </source>
</evidence>